<gene>
    <name evidence="2" type="ORF">BDZ31_003776</name>
</gene>
<dbReference type="Gene3D" id="1.50.10.10">
    <property type="match status" value="1"/>
</dbReference>
<feature type="domain" description="Spermatogenesis-associated protein 20-like TRX" evidence="1">
    <location>
        <begin position="3"/>
        <end position="163"/>
    </location>
</feature>
<dbReference type="InterPro" id="IPR024705">
    <property type="entry name" value="Ssp411"/>
</dbReference>
<dbReference type="InterPro" id="IPR036249">
    <property type="entry name" value="Thioredoxin-like_sf"/>
</dbReference>
<dbReference type="SUPFAM" id="SSF52833">
    <property type="entry name" value="Thioredoxin-like"/>
    <property type="match status" value="1"/>
</dbReference>
<comment type="caution">
    <text evidence="2">The sequence shown here is derived from an EMBL/GenBank/DDBJ whole genome shotgun (WGS) entry which is preliminary data.</text>
</comment>
<evidence type="ECO:0000259" key="1">
    <source>
        <dbReference type="Pfam" id="PF03190"/>
    </source>
</evidence>
<dbReference type="Gene3D" id="3.40.30.10">
    <property type="entry name" value="Glutaredoxin"/>
    <property type="match status" value="1"/>
</dbReference>
<dbReference type="InterPro" id="IPR012341">
    <property type="entry name" value="6hp_glycosidase-like_sf"/>
</dbReference>
<dbReference type="PANTHER" id="PTHR42899:SF1">
    <property type="entry name" value="SPERMATOGENESIS-ASSOCIATED PROTEIN 20"/>
    <property type="match status" value="1"/>
</dbReference>
<dbReference type="RefSeq" id="WP_183343973.1">
    <property type="nucleotide sequence ID" value="NZ_JACHNU010000006.1"/>
</dbReference>
<protein>
    <recommendedName>
        <fullName evidence="1">Spermatogenesis-associated protein 20-like TRX domain-containing protein</fullName>
    </recommendedName>
</protein>
<dbReference type="AlphaFoldDB" id="A0A840IJ13"/>
<sequence length="666" mass="72561">MPNALANETSPYLLQHKDNPVDWRPWGPAALAEARERDVPLLVSIGYSACHWCHVMERESFEDPEIAALMNELFVCVKVDREERPDVDAIYMDAVQAMTGHGGWPLNAFATPEQVPFYAGTYFPPQARHGLPSWRQVLEAIAEAWRDRREQIVAQSAAVVERLSAAGQLRPSGAMVDPGILDDAVATLRTNADGVHGGFGGAPKFPQPSAIELLLRRDEQTVALDALRAMADGGIHDQVGGGFARYTVDAAWVVPHFEKMLYDNALLARAYLHGWQVSGDAELRGVVEDTLDWLLRDMRGPEGGFYSALDADSEGVEGKFYVWSLEQLQAALDDERLYEVALDWYGASAEGNWEGTNILVRARPGIPAPRELPEIRARLLAARAERVPPGLDDKRLTSWNALAIAALAEAGAALERDDWLDAARGAADFLLRESRGEDGRLKRSWKDGRATLPGYLEDHAYLTGALLTLYEATFEERWFVAARQLADATIEHFADPVNGGFFMTADDHERLVTRRKDLEDTPIPSGNSAAAVALLRLARLTGEARYEQAAEGVIALLHPLAANHPQAFANLLAAIDLQLGEVHEVAVVGPPESAVPLLRTLRGAFRPRVVLAGAVGADAGGAVERSAVPLLEGRHALDGRAAAYVCERFACRAPVTSSGELAALLR</sequence>
<dbReference type="EMBL" id="JACHNU010000006">
    <property type="protein sequence ID" value="MBB4664173.1"/>
    <property type="molecule type" value="Genomic_DNA"/>
</dbReference>
<dbReference type="Proteomes" id="UP000585272">
    <property type="component" value="Unassembled WGS sequence"/>
</dbReference>
<dbReference type="GO" id="GO:0005975">
    <property type="term" value="P:carbohydrate metabolic process"/>
    <property type="evidence" value="ECO:0007669"/>
    <property type="project" value="InterPro"/>
</dbReference>
<dbReference type="PANTHER" id="PTHR42899">
    <property type="entry name" value="SPERMATOGENESIS-ASSOCIATED PROTEIN 20"/>
    <property type="match status" value="1"/>
</dbReference>
<dbReference type="Pfam" id="PF03190">
    <property type="entry name" value="Thioredox_DsbH"/>
    <property type="match status" value="1"/>
</dbReference>
<reference evidence="2 3" key="1">
    <citation type="submission" date="2020-08" db="EMBL/GenBank/DDBJ databases">
        <title>Genomic Encyclopedia of Archaeal and Bacterial Type Strains, Phase II (KMG-II): from individual species to whole genera.</title>
        <authorList>
            <person name="Goeker M."/>
        </authorList>
    </citation>
    <scope>NUCLEOTIDE SEQUENCE [LARGE SCALE GENOMIC DNA]</scope>
    <source>
        <strain evidence="2 3">DSM 23288</strain>
    </source>
</reference>
<organism evidence="2 3">
    <name type="scientific">Conexibacter arvalis</name>
    <dbReference type="NCBI Taxonomy" id="912552"/>
    <lineage>
        <taxon>Bacteria</taxon>
        <taxon>Bacillati</taxon>
        <taxon>Actinomycetota</taxon>
        <taxon>Thermoleophilia</taxon>
        <taxon>Solirubrobacterales</taxon>
        <taxon>Conexibacteraceae</taxon>
        <taxon>Conexibacter</taxon>
    </lineage>
</organism>
<evidence type="ECO:0000313" key="2">
    <source>
        <dbReference type="EMBL" id="MBB4664173.1"/>
    </source>
</evidence>
<accession>A0A840IJ13</accession>
<dbReference type="SUPFAM" id="SSF48208">
    <property type="entry name" value="Six-hairpin glycosidases"/>
    <property type="match status" value="1"/>
</dbReference>
<name>A0A840IJ13_9ACTN</name>
<proteinExistence type="predicted"/>
<keyword evidence="3" id="KW-1185">Reference proteome</keyword>
<dbReference type="InterPro" id="IPR004879">
    <property type="entry name" value="Ssp411-like_TRX"/>
</dbReference>
<evidence type="ECO:0000313" key="3">
    <source>
        <dbReference type="Proteomes" id="UP000585272"/>
    </source>
</evidence>
<dbReference type="CDD" id="cd02955">
    <property type="entry name" value="SSP411"/>
    <property type="match status" value="1"/>
</dbReference>
<dbReference type="PIRSF" id="PIRSF006402">
    <property type="entry name" value="UCP006402_thioredoxin"/>
    <property type="match status" value="1"/>
</dbReference>
<dbReference type="InterPro" id="IPR008928">
    <property type="entry name" value="6-hairpin_glycosidase_sf"/>
</dbReference>